<organism evidence="4 5">
    <name type="scientific">Streptomyces lydicus</name>
    <dbReference type="NCBI Taxonomy" id="47763"/>
    <lineage>
        <taxon>Bacteria</taxon>
        <taxon>Bacillati</taxon>
        <taxon>Actinomycetota</taxon>
        <taxon>Actinomycetes</taxon>
        <taxon>Kitasatosporales</taxon>
        <taxon>Streptomycetaceae</taxon>
        <taxon>Streptomyces</taxon>
    </lineage>
</organism>
<keyword evidence="1 2" id="KW-0238">DNA-binding</keyword>
<dbReference type="Proteomes" id="UP000275579">
    <property type="component" value="Chromosome"/>
</dbReference>
<dbReference type="PROSITE" id="PS50977">
    <property type="entry name" value="HTH_TETR_2"/>
    <property type="match status" value="1"/>
</dbReference>
<proteinExistence type="predicted"/>
<dbReference type="InterPro" id="IPR001647">
    <property type="entry name" value="HTH_TetR"/>
</dbReference>
<evidence type="ECO:0000256" key="1">
    <source>
        <dbReference type="ARBA" id="ARBA00023125"/>
    </source>
</evidence>
<dbReference type="EMBL" id="CP029042">
    <property type="protein sequence ID" value="AZS74727.1"/>
    <property type="molecule type" value="Genomic_DNA"/>
</dbReference>
<dbReference type="AlphaFoldDB" id="A0A3Q9KDH4"/>
<accession>A0A3Q9KDH4</accession>
<evidence type="ECO:0000313" key="4">
    <source>
        <dbReference type="EMBL" id="AZS74727.1"/>
    </source>
</evidence>
<evidence type="ECO:0000313" key="5">
    <source>
        <dbReference type="Proteomes" id="UP000275579"/>
    </source>
</evidence>
<reference evidence="4 5" key="1">
    <citation type="submission" date="2018-04" db="EMBL/GenBank/DDBJ databases">
        <title>Complete genome sequences of Streptomyces lydicus strain WYEC and characterization of antagonistic properties of biological control agents.</title>
        <authorList>
            <person name="Mariita R.M."/>
            <person name="Sello J.K."/>
        </authorList>
    </citation>
    <scope>NUCLEOTIDE SEQUENCE [LARGE SCALE GENOMIC DNA]</scope>
    <source>
        <strain evidence="4 5">WYEC 108</strain>
    </source>
</reference>
<sequence>MYGGRMRRTAEEAAQTRAELLDAALFVFAEQGLASARLADVAQRAGLTRGALYHHFADKSALHAAVMTHSWTTLTEPVWEILNSRAPLDERLHGFLTTWLRRLRQDDRFRALLTLTVQGSYQAGSSDGQAAKSSALADWRQRLQALFAGHAALAPGRRPGGADAHQPLTPESAAAHLLAWLCGTALLAATDPALLPPGDADGVAPALRGLLPPEPMST</sequence>
<dbReference type="SUPFAM" id="SSF46689">
    <property type="entry name" value="Homeodomain-like"/>
    <property type="match status" value="1"/>
</dbReference>
<dbReference type="InterPro" id="IPR009057">
    <property type="entry name" value="Homeodomain-like_sf"/>
</dbReference>
<dbReference type="InterPro" id="IPR050109">
    <property type="entry name" value="HTH-type_TetR-like_transc_reg"/>
</dbReference>
<protein>
    <recommendedName>
        <fullName evidence="3">HTH tetR-type domain-containing protein</fullName>
    </recommendedName>
</protein>
<dbReference type="Gene3D" id="1.10.357.10">
    <property type="entry name" value="Tetracycline Repressor, domain 2"/>
    <property type="match status" value="1"/>
</dbReference>
<dbReference type="GO" id="GO:0000976">
    <property type="term" value="F:transcription cis-regulatory region binding"/>
    <property type="evidence" value="ECO:0007669"/>
    <property type="project" value="TreeGrafter"/>
</dbReference>
<dbReference type="GO" id="GO:0003700">
    <property type="term" value="F:DNA-binding transcription factor activity"/>
    <property type="evidence" value="ECO:0007669"/>
    <property type="project" value="TreeGrafter"/>
</dbReference>
<evidence type="ECO:0000259" key="3">
    <source>
        <dbReference type="PROSITE" id="PS50977"/>
    </source>
</evidence>
<dbReference type="Pfam" id="PF00440">
    <property type="entry name" value="TetR_N"/>
    <property type="match status" value="1"/>
</dbReference>
<gene>
    <name evidence="4" type="ORF">DDE74_30690</name>
</gene>
<feature type="DNA-binding region" description="H-T-H motif" evidence="2">
    <location>
        <begin position="37"/>
        <end position="56"/>
    </location>
</feature>
<evidence type="ECO:0000256" key="2">
    <source>
        <dbReference type="PROSITE-ProRule" id="PRU00335"/>
    </source>
</evidence>
<dbReference type="PANTHER" id="PTHR30055:SF226">
    <property type="entry name" value="HTH-TYPE TRANSCRIPTIONAL REGULATOR PKSA"/>
    <property type="match status" value="1"/>
</dbReference>
<feature type="domain" description="HTH tetR-type" evidence="3">
    <location>
        <begin position="14"/>
        <end position="74"/>
    </location>
</feature>
<name>A0A3Q9KDH4_9ACTN</name>
<dbReference type="PANTHER" id="PTHR30055">
    <property type="entry name" value="HTH-TYPE TRANSCRIPTIONAL REGULATOR RUTR"/>
    <property type="match status" value="1"/>
</dbReference>
<dbReference type="PRINTS" id="PR00455">
    <property type="entry name" value="HTHTETR"/>
</dbReference>